<evidence type="ECO:0000256" key="1">
    <source>
        <dbReference type="ARBA" id="ARBA00023015"/>
    </source>
</evidence>
<evidence type="ECO:0000313" key="7">
    <source>
        <dbReference type="Proteomes" id="UP000278962"/>
    </source>
</evidence>
<evidence type="ECO:0000256" key="3">
    <source>
        <dbReference type="ARBA" id="ARBA00023163"/>
    </source>
</evidence>
<evidence type="ECO:0000256" key="4">
    <source>
        <dbReference type="PROSITE-ProRule" id="PRU00335"/>
    </source>
</evidence>
<dbReference type="PROSITE" id="PS50977">
    <property type="entry name" value="HTH_TETR_2"/>
    <property type="match status" value="1"/>
</dbReference>
<comment type="caution">
    <text evidence="6">The sequence shown here is derived from an EMBL/GenBank/DDBJ whole genome shotgun (WGS) entry which is preliminary data.</text>
</comment>
<dbReference type="SUPFAM" id="SSF48498">
    <property type="entry name" value="Tetracyclin repressor-like, C-terminal domain"/>
    <property type="match status" value="1"/>
</dbReference>
<dbReference type="PANTHER" id="PTHR30055">
    <property type="entry name" value="HTH-TYPE TRANSCRIPTIONAL REGULATOR RUTR"/>
    <property type="match status" value="1"/>
</dbReference>
<keyword evidence="7" id="KW-1185">Reference proteome</keyword>
<sequence length="199" mass="21310">MSGVETRPPGRPRSAEADEAILRAALELMAADGYRALTMEKVRERSGVGKATIYRRYASKEELVAAAIAHLNSDIPLPDDTGSIVGDFAATAQQVLEGAARTGALTLMPRLLAEVVGEPEMHALFSKHLVEPRRRVVRVIVERAKARGEIRADVDTDVAIDLMVGPFIYRLILAGGDESAVSSPVDLLTTVLAGLSPRA</sequence>
<dbReference type="GO" id="GO:0000976">
    <property type="term" value="F:transcription cis-regulatory region binding"/>
    <property type="evidence" value="ECO:0007669"/>
    <property type="project" value="TreeGrafter"/>
</dbReference>
<dbReference type="InterPro" id="IPR036271">
    <property type="entry name" value="Tet_transcr_reg_TetR-rel_C_sf"/>
</dbReference>
<dbReference type="InterPro" id="IPR009057">
    <property type="entry name" value="Homeodomain-like_sf"/>
</dbReference>
<keyword evidence="3" id="KW-0804">Transcription</keyword>
<dbReference type="Proteomes" id="UP000278962">
    <property type="component" value="Unassembled WGS sequence"/>
</dbReference>
<proteinExistence type="predicted"/>
<dbReference type="GO" id="GO:0003700">
    <property type="term" value="F:DNA-binding transcription factor activity"/>
    <property type="evidence" value="ECO:0007669"/>
    <property type="project" value="TreeGrafter"/>
</dbReference>
<dbReference type="Gene3D" id="1.10.357.10">
    <property type="entry name" value="Tetracycline Repressor, domain 2"/>
    <property type="match status" value="1"/>
</dbReference>
<dbReference type="OrthoDB" id="9796019at2"/>
<feature type="domain" description="HTH tetR-type" evidence="5">
    <location>
        <begin position="15"/>
        <end position="75"/>
    </location>
</feature>
<dbReference type="Gene3D" id="1.10.10.60">
    <property type="entry name" value="Homeodomain-like"/>
    <property type="match status" value="1"/>
</dbReference>
<dbReference type="PANTHER" id="PTHR30055:SF148">
    <property type="entry name" value="TETR-FAMILY TRANSCRIPTIONAL REGULATOR"/>
    <property type="match status" value="1"/>
</dbReference>
<evidence type="ECO:0000313" key="6">
    <source>
        <dbReference type="EMBL" id="RKQ92714.1"/>
    </source>
</evidence>
<reference evidence="6 7" key="1">
    <citation type="submission" date="2018-10" db="EMBL/GenBank/DDBJ databases">
        <title>Genomic Encyclopedia of Archaeal and Bacterial Type Strains, Phase II (KMG-II): from individual species to whole genera.</title>
        <authorList>
            <person name="Goeker M."/>
        </authorList>
    </citation>
    <scope>NUCLEOTIDE SEQUENCE [LARGE SCALE GENOMIC DNA]</scope>
    <source>
        <strain evidence="6 7">DSM 14954</strain>
    </source>
</reference>
<dbReference type="RefSeq" id="WP_121250431.1">
    <property type="nucleotide sequence ID" value="NZ_RBIL01000001.1"/>
</dbReference>
<dbReference type="EMBL" id="RBIL01000001">
    <property type="protein sequence ID" value="RKQ92714.1"/>
    <property type="molecule type" value="Genomic_DNA"/>
</dbReference>
<keyword evidence="2 4" id="KW-0238">DNA-binding</keyword>
<evidence type="ECO:0000259" key="5">
    <source>
        <dbReference type="PROSITE" id="PS50977"/>
    </source>
</evidence>
<protein>
    <submittedName>
        <fullName evidence="6">TetR family transcriptional regulator</fullName>
    </submittedName>
</protein>
<dbReference type="SUPFAM" id="SSF46689">
    <property type="entry name" value="Homeodomain-like"/>
    <property type="match status" value="1"/>
</dbReference>
<dbReference type="AlphaFoldDB" id="A0A660LI24"/>
<keyword evidence="1" id="KW-0805">Transcription regulation</keyword>
<dbReference type="InterPro" id="IPR001647">
    <property type="entry name" value="HTH_TetR"/>
</dbReference>
<name>A0A660LI24_9ACTN</name>
<dbReference type="InterPro" id="IPR011075">
    <property type="entry name" value="TetR_C"/>
</dbReference>
<evidence type="ECO:0000256" key="2">
    <source>
        <dbReference type="ARBA" id="ARBA00023125"/>
    </source>
</evidence>
<gene>
    <name evidence="6" type="ORF">C8N24_2567</name>
</gene>
<organism evidence="6 7">
    <name type="scientific">Solirubrobacter pauli</name>
    <dbReference type="NCBI Taxonomy" id="166793"/>
    <lineage>
        <taxon>Bacteria</taxon>
        <taxon>Bacillati</taxon>
        <taxon>Actinomycetota</taxon>
        <taxon>Thermoleophilia</taxon>
        <taxon>Solirubrobacterales</taxon>
        <taxon>Solirubrobacteraceae</taxon>
        <taxon>Solirubrobacter</taxon>
    </lineage>
</organism>
<dbReference type="Pfam" id="PF16859">
    <property type="entry name" value="TetR_C_11"/>
    <property type="match status" value="1"/>
</dbReference>
<dbReference type="PRINTS" id="PR00455">
    <property type="entry name" value="HTHTETR"/>
</dbReference>
<accession>A0A660LI24</accession>
<dbReference type="Pfam" id="PF00440">
    <property type="entry name" value="TetR_N"/>
    <property type="match status" value="1"/>
</dbReference>
<feature type="DNA-binding region" description="H-T-H motif" evidence="4">
    <location>
        <begin position="38"/>
        <end position="57"/>
    </location>
</feature>
<dbReference type="InterPro" id="IPR050109">
    <property type="entry name" value="HTH-type_TetR-like_transc_reg"/>
</dbReference>